<dbReference type="Gene3D" id="3.30.565.10">
    <property type="entry name" value="Histidine kinase-like ATPase, C-terminal domain"/>
    <property type="match status" value="1"/>
</dbReference>
<dbReference type="RefSeq" id="WP_111356492.1">
    <property type="nucleotide sequence ID" value="NZ_NHSK01000065.1"/>
</dbReference>
<dbReference type="Pfam" id="PF02518">
    <property type="entry name" value="HATPase_c"/>
    <property type="match status" value="1"/>
</dbReference>
<evidence type="ECO:0000313" key="16">
    <source>
        <dbReference type="Proteomes" id="UP000248863"/>
    </source>
</evidence>
<dbReference type="PROSITE" id="PS50109">
    <property type="entry name" value="HIS_KIN"/>
    <property type="match status" value="1"/>
</dbReference>
<accession>A0A327KXG0</accession>
<evidence type="ECO:0000256" key="6">
    <source>
        <dbReference type="ARBA" id="ARBA00022679"/>
    </source>
</evidence>
<evidence type="ECO:0000256" key="8">
    <source>
        <dbReference type="ARBA" id="ARBA00022741"/>
    </source>
</evidence>
<dbReference type="SUPFAM" id="SSF55874">
    <property type="entry name" value="ATPase domain of HSP90 chaperone/DNA topoisomerase II/histidine kinase"/>
    <property type="match status" value="1"/>
</dbReference>
<dbReference type="Pfam" id="PF02743">
    <property type="entry name" value="dCache_1"/>
    <property type="match status" value="1"/>
</dbReference>
<evidence type="ECO:0000256" key="10">
    <source>
        <dbReference type="ARBA" id="ARBA00022840"/>
    </source>
</evidence>
<evidence type="ECO:0000256" key="11">
    <source>
        <dbReference type="ARBA" id="ARBA00022989"/>
    </source>
</evidence>
<dbReference type="AlphaFoldDB" id="A0A327KXG0"/>
<keyword evidence="6" id="KW-0808">Transferase</keyword>
<feature type="domain" description="Histidine kinase" evidence="14">
    <location>
        <begin position="323"/>
        <end position="516"/>
    </location>
</feature>
<keyword evidence="16" id="KW-1185">Reference proteome</keyword>
<dbReference type="EC" id="2.7.13.3" evidence="3"/>
<gene>
    <name evidence="15" type="ORF">CH338_07405</name>
</gene>
<dbReference type="Pfam" id="PF07568">
    <property type="entry name" value="HisKA_2"/>
    <property type="match status" value="1"/>
</dbReference>
<evidence type="ECO:0000259" key="14">
    <source>
        <dbReference type="PROSITE" id="PS50109"/>
    </source>
</evidence>
<dbReference type="InterPro" id="IPR003594">
    <property type="entry name" value="HATPase_dom"/>
</dbReference>
<dbReference type="CDD" id="cd12915">
    <property type="entry name" value="PDC2_DGC_like"/>
    <property type="match status" value="1"/>
</dbReference>
<evidence type="ECO:0000256" key="9">
    <source>
        <dbReference type="ARBA" id="ARBA00022777"/>
    </source>
</evidence>
<dbReference type="EMBL" id="NPEU01000052">
    <property type="protein sequence ID" value="RAI40048.1"/>
    <property type="molecule type" value="Genomic_DNA"/>
</dbReference>
<evidence type="ECO:0000256" key="1">
    <source>
        <dbReference type="ARBA" id="ARBA00000085"/>
    </source>
</evidence>
<organism evidence="15 16">
    <name type="scientific">Rhodoplanes elegans</name>
    <dbReference type="NCBI Taxonomy" id="29408"/>
    <lineage>
        <taxon>Bacteria</taxon>
        <taxon>Pseudomonadati</taxon>
        <taxon>Pseudomonadota</taxon>
        <taxon>Alphaproteobacteria</taxon>
        <taxon>Hyphomicrobiales</taxon>
        <taxon>Nitrobacteraceae</taxon>
        <taxon>Rhodoplanes</taxon>
    </lineage>
</organism>
<keyword evidence="7 13" id="KW-0812">Transmembrane</keyword>
<evidence type="ECO:0000256" key="5">
    <source>
        <dbReference type="ARBA" id="ARBA00022553"/>
    </source>
</evidence>
<keyword evidence="9" id="KW-0418">Kinase</keyword>
<evidence type="ECO:0000256" key="2">
    <source>
        <dbReference type="ARBA" id="ARBA00004651"/>
    </source>
</evidence>
<dbReference type="InterPro" id="IPR033479">
    <property type="entry name" value="dCache_1"/>
</dbReference>
<dbReference type="GO" id="GO:0005524">
    <property type="term" value="F:ATP binding"/>
    <property type="evidence" value="ECO:0007669"/>
    <property type="project" value="UniProtKB-KW"/>
</dbReference>
<proteinExistence type="predicted"/>
<dbReference type="PANTHER" id="PTHR41523">
    <property type="entry name" value="TWO-COMPONENT SYSTEM SENSOR PROTEIN"/>
    <property type="match status" value="1"/>
</dbReference>
<dbReference type="InterPro" id="IPR005467">
    <property type="entry name" value="His_kinase_dom"/>
</dbReference>
<comment type="caution">
    <text evidence="15">The sequence shown here is derived from an EMBL/GenBank/DDBJ whole genome shotgun (WGS) entry which is preliminary data.</text>
</comment>
<dbReference type="OrthoDB" id="9767435at2"/>
<evidence type="ECO:0000256" key="12">
    <source>
        <dbReference type="ARBA" id="ARBA00023136"/>
    </source>
</evidence>
<dbReference type="GO" id="GO:0005886">
    <property type="term" value="C:plasma membrane"/>
    <property type="evidence" value="ECO:0007669"/>
    <property type="project" value="UniProtKB-SubCell"/>
</dbReference>
<dbReference type="SMART" id="SM00387">
    <property type="entry name" value="HATPase_c"/>
    <property type="match status" value="1"/>
</dbReference>
<reference evidence="15 16" key="1">
    <citation type="submission" date="2017-07" db="EMBL/GenBank/DDBJ databases">
        <title>Draft Genome Sequences of Select Purple Nonsulfur Bacteria.</title>
        <authorList>
            <person name="Lasarre B."/>
            <person name="Mckinlay J.B."/>
        </authorList>
    </citation>
    <scope>NUCLEOTIDE SEQUENCE [LARGE SCALE GENOMIC DNA]</scope>
    <source>
        <strain evidence="15 16">DSM 11907</strain>
    </source>
</reference>
<comment type="catalytic activity">
    <reaction evidence="1">
        <text>ATP + protein L-histidine = ADP + protein N-phospho-L-histidine.</text>
        <dbReference type="EC" id="2.7.13.3"/>
    </reaction>
</comment>
<dbReference type="PANTHER" id="PTHR41523:SF8">
    <property type="entry name" value="ETHYLENE RESPONSE SENSOR PROTEIN"/>
    <property type="match status" value="1"/>
</dbReference>
<name>A0A327KXG0_9BRAD</name>
<dbReference type="Gene3D" id="3.30.450.20">
    <property type="entry name" value="PAS domain"/>
    <property type="match status" value="3"/>
</dbReference>
<dbReference type="Proteomes" id="UP000248863">
    <property type="component" value="Unassembled WGS sequence"/>
</dbReference>
<sequence length="524" mass="56225">MSGTAAFFALAILLTGSLFLALDHRATMERAEAATRDMARVLEEYAKRVFEINDLVLANVLAYVQERGGVGALRDTPDAGVFLAGLAQRTADADHILVVDAEGRRVASSSERGAAGFSFGDRGWFKVHRESGIDRHVGKAIVDRTTGDLVYTYSRPIVGDDERLAGVVQTAMRPGFLDELIASSDVGQGTVLAIWSSSGTLVARTGLSSAQAGRTIEDTILFRAMAHEPTGTYRAVSVIDGVERIVSFRRLERWPVVVTASTPVASVLAPWYRHLAWTVGICAIVLVAIGSLTALGLRAGRAEAGARAGLEAALRDKHVLLQEIHHRVKNNLQVTTSLIRMQEQRFTEPAFKAALRETQDRLHSVALIHETLYRADAGAEVDLADYVPRLIGDVAEAYGAASRGIAVAVRAEPVKLALARAVPVGLVVTEVVSNAFKHAFPGGRGGQVTIAVRRDGDTIEIVVRDDGCGATAATATPKHSGLGTKLIRAFVEQLDGRSVVTCDEGMEFRLSIPAEKRPEARDEP</sequence>
<keyword evidence="11 13" id="KW-1133">Transmembrane helix</keyword>
<evidence type="ECO:0000256" key="13">
    <source>
        <dbReference type="SAM" id="Phobius"/>
    </source>
</evidence>
<evidence type="ECO:0000256" key="7">
    <source>
        <dbReference type="ARBA" id="ARBA00022692"/>
    </source>
</evidence>
<evidence type="ECO:0000313" key="15">
    <source>
        <dbReference type="EMBL" id="RAI40048.1"/>
    </source>
</evidence>
<dbReference type="InterPro" id="IPR011495">
    <property type="entry name" value="Sig_transdc_His_kin_sub2_dim/P"/>
</dbReference>
<keyword evidence="8" id="KW-0547">Nucleotide-binding</keyword>
<dbReference type="GO" id="GO:0004673">
    <property type="term" value="F:protein histidine kinase activity"/>
    <property type="evidence" value="ECO:0007669"/>
    <property type="project" value="UniProtKB-EC"/>
</dbReference>
<dbReference type="InterPro" id="IPR036890">
    <property type="entry name" value="HATPase_C_sf"/>
</dbReference>
<keyword evidence="10" id="KW-0067">ATP-binding</keyword>
<comment type="subcellular location">
    <subcellularLocation>
        <location evidence="2">Cell membrane</location>
        <topology evidence="2">Multi-pass membrane protein</topology>
    </subcellularLocation>
</comment>
<keyword evidence="12 13" id="KW-0472">Membrane</keyword>
<feature type="transmembrane region" description="Helical" evidence="13">
    <location>
        <begin position="275"/>
        <end position="297"/>
    </location>
</feature>
<keyword evidence="4" id="KW-1003">Cell membrane</keyword>
<protein>
    <recommendedName>
        <fullName evidence="3">histidine kinase</fullName>
        <ecNumber evidence="3">2.7.13.3</ecNumber>
    </recommendedName>
</protein>
<evidence type="ECO:0000256" key="4">
    <source>
        <dbReference type="ARBA" id="ARBA00022475"/>
    </source>
</evidence>
<evidence type="ECO:0000256" key="3">
    <source>
        <dbReference type="ARBA" id="ARBA00012438"/>
    </source>
</evidence>
<dbReference type="CDD" id="cd12914">
    <property type="entry name" value="PDC1_DGC_like"/>
    <property type="match status" value="1"/>
</dbReference>
<keyword evidence="5" id="KW-0597">Phosphoprotein</keyword>